<keyword evidence="3" id="KW-1185">Reference proteome</keyword>
<reference evidence="2" key="2">
    <citation type="submission" date="2020-11" db="EMBL/GenBank/DDBJ databases">
        <authorList>
            <person name="McCartney M.A."/>
            <person name="Auch B."/>
            <person name="Kono T."/>
            <person name="Mallez S."/>
            <person name="Becker A."/>
            <person name="Gohl D.M."/>
            <person name="Silverstein K.A.T."/>
            <person name="Koren S."/>
            <person name="Bechman K.B."/>
            <person name="Herman A."/>
            <person name="Abrahante J.E."/>
            <person name="Garbe J."/>
        </authorList>
    </citation>
    <scope>NUCLEOTIDE SEQUENCE</scope>
    <source>
        <strain evidence="2">Duluth1</strain>
        <tissue evidence="2">Whole animal</tissue>
    </source>
</reference>
<evidence type="ECO:0000313" key="3">
    <source>
        <dbReference type="Proteomes" id="UP000828390"/>
    </source>
</evidence>
<dbReference type="EMBL" id="JAIWYP010000006">
    <property type="protein sequence ID" value="KAH3807974.1"/>
    <property type="molecule type" value="Genomic_DNA"/>
</dbReference>
<reference evidence="2" key="1">
    <citation type="journal article" date="2019" name="bioRxiv">
        <title>The Genome of the Zebra Mussel, Dreissena polymorpha: A Resource for Invasive Species Research.</title>
        <authorList>
            <person name="McCartney M.A."/>
            <person name="Auch B."/>
            <person name="Kono T."/>
            <person name="Mallez S."/>
            <person name="Zhang Y."/>
            <person name="Obille A."/>
            <person name="Becker A."/>
            <person name="Abrahante J.E."/>
            <person name="Garbe J."/>
            <person name="Badalamenti J.P."/>
            <person name="Herman A."/>
            <person name="Mangelson H."/>
            <person name="Liachko I."/>
            <person name="Sullivan S."/>
            <person name="Sone E.D."/>
            <person name="Koren S."/>
            <person name="Silverstein K.A.T."/>
            <person name="Beckman K.B."/>
            <person name="Gohl D.M."/>
        </authorList>
    </citation>
    <scope>NUCLEOTIDE SEQUENCE</scope>
    <source>
        <strain evidence="2">Duluth1</strain>
        <tissue evidence="2">Whole animal</tissue>
    </source>
</reference>
<name>A0A9D4G2J3_DREPO</name>
<feature type="compositionally biased region" description="Basic residues" evidence="1">
    <location>
        <begin position="150"/>
        <end position="163"/>
    </location>
</feature>
<gene>
    <name evidence="2" type="ORF">DPMN_136322</name>
</gene>
<evidence type="ECO:0000256" key="1">
    <source>
        <dbReference type="SAM" id="MobiDB-lite"/>
    </source>
</evidence>
<protein>
    <submittedName>
        <fullName evidence="2">Uncharacterized protein</fullName>
    </submittedName>
</protein>
<feature type="region of interest" description="Disordered" evidence="1">
    <location>
        <begin position="87"/>
        <end position="174"/>
    </location>
</feature>
<feature type="compositionally biased region" description="Basic residues" evidence="1">
    <location>
        <begin position="96"/>
        <end position="114"/>
    </location>
</feature>
<feature type="compositionally biased region" description="Basic and acidic residues" evidence="1">
    <location>
        <begin position="120"/>
        <end position="132"/>
    </location>
</feature>
<feature type="compositionally biased region" description="Basic residues" evidence="1">
    <location>
        <begin position="133"/>
        <end position="142"/>
    </location>
</feature>
<sequence>MKFNNDTIDLELAALCNSLGVSATLYQVVQNEINISAHTPGSEGVIFRGDIHIAKDGMNGNANYNCICALNNRSTHCDINNEPSVIPNFSPEHVRPHPKAPPRKGKIGSRKRKTAILTDTPEKNAIEDALRKREQRKNKPASKRPDKTKSVTKAKQKKKKPIKRKYDDIDSSDEGDCYCLICEEPYLNSRSRKKWIQCVAC</sequence>
<organism evidence="2 3">
    <name type="scientific">Dreissena polymorpha</name>
    <name type="common">Zebra mussel</name>
    <name type="synonym">Mytilus polymorpha</name>
    <dbReference type="NCBI Taxonomy" id="45954"/>
    <lineage>
        <taxon>Eukaryota</taxon>
        <taxon>Metazoa</taxon>
        <taxon>Spiralia</taxon>
        <taxon>Lophotrochozoa</taxon>
        <taxon>Mollusca</taxon>
        <taxon>Bivalvia</taxon>
        <taxon>Autobranchia</taxon>
        <taxon>Heteroconchia</taxon>
        <taxon>Euheterodonta</taxon>
        <taxon>Imparidentia</taxon>
        <taxon>Neoheterodontei</taxon>
        <taxon>Myida</taxon>
        <taxon>Dreissenoidea</taxon>
        <taxon>Dreissenidae</taxon>
        <taxon>Dreissena</taxon>
    </lineage>
</organism>
<dbReference type="AlphaFoldDB" id="A0A9D4G2J3"/>
<evidence type="ECO:0000313" key="2">
    <source>
        <dbReference type="EMBL" id="KAH3807974.1"/>
    </source>
</evidence>
<comment type="caution">
    <text evidence="2">The sequence shown here is derived from an EMBL/GenBank/DDBJ whole genome shotgun (WGS) entry which is preliminary data.</text>
</comment>
<dbReference type="Proteomes" id="UP000828390">
    <property type="component" value="Unassembled WGS sequence"/>
</dbReference>
<proteinExistence type="predicted"/>
<accession>A0A9D4G2J3</accession>